<proteinExistence type="predicted"/>
<reference evidence="2 3" key="1">
    <citation type="submission" date="2017-01" db="EMBL/GenBank/DDBJ databases">
        <authorList>
            <person name="Varghese N."/>
            <person name="Submissions S."/>
        </authorList>
    </citation>
    <scope>NUCLEOTIDE SEQUENCE [LARGE SCALE GENOMIC DNA]</scope>
    <source>
        <strain evidence="2 3">ATCC 35905</strain>
    </source>
</reference>
<keyword evidence="3" id="KW-1185">Reference proteome</keyword>
<dbReference type="RefSeq" id="WP_139334073.1">
    <property type="nucleotide sequence ID" value="NZ_FTNE01000012.1"/>
</dbReference>
<keyword evidence="1" id="KW-1133">Transmembrane helix</keyword>
<sequence length="129" mass="13720">MPALLASYITRFLPWLIGGLCVIGCLIYVWYLRDQLKTAQGDIASAQSTIVQLSAINQQNMAALKVLRAEDAAWQATLATTLASDSQITRFTDGLLQTVATAPSKDDATVAPVLANTLASIAKTQGAPR</sequence>
<evidence type="ECO:0000313" key="2">
    <source>
        <dbReference type="EMBL" id="SIQ95489.1"/>
    </source>
</evidence>
<accession>A0A8G2CL86</accession>
<evidence type="ECO:0000313" key="3">
    <source>
        <dbReference type="Proteomes" id="UP000186308"/>
    </source>
</evidence>
<keyword evidence="1" id="KW-0812">Transmembrane</keyword>
<dbReference type="EMBL" id="FTNE01000012">
    <property type="protein sequence ID" value="SIQ95489.1"/>
    <property type="molecule type" value="Genomic_DNA"/>
</dbReference>
<evidence type="ECO:0000256" key="1">
    <source>
        <dbReference type="SAM" id="Phobius"/>
    </source>
</evidence>
<name>A0A8G2CL86_ACIRU</name>
<gene>
    <name evidence="2" type="ORF">SAMN05421828_11279</name>
</gene>
<dbReference type="Proteomes" id="UP000186308">
    <property type="component" value="Unassembled WGS sequence"/>
</dbReference>
<feature type="transmembrane region" description="Helical" evidence="1">
    <location>
        <begin position="12"/>
        <end position="31"/>
    </location>
</feature>
<keyword evidence="1" id="KW-0472">Membrane</keyword>
<organism evidence="2 3">
    <name type="scientific">Acidiphilium rubrum</name>
    <dbReference type="NCBI Taxonomy" id="526"/>
    <lineage>
        <taxon>Bacteria</taxon>
        <taxon>Pseudomonadati</taxon>
        <taxon>Pseudomonadota</taxon>
        <taxon>Alphaproteobacteria</taxon>
        <taxon>Acetobacterales</taxon>
        <taxon>Acidocellaceae</taxon>
        <taxon>Acidiphilium</taxon>
    </lineage>
</organism>
<comment type="caution">
    <text evidence="2">The sequence shown here is derived from an EMBL/GenBank/DDBJ whole genome shotgun (WGS) entry which is preliminary data.</text>
</comment>
<protein>
    <submittedName>
        <fullName evidence="2">Uncharacterized protein</fullName>
    </submittedName>
</protein>
<dbReference type="AlphaFoldDB" id="A0A8G2CL86"/>